<keyword evidence="2" id="KW-0408">Iron</keyword>
<keyword evidence="1" id="KW-0479">Metal-binding</keyword>
<dbReference type="PROSITE" id="PS51918">
    <property type="entry name" value="RADICAL_SAM"/>
    <property type="match status" value="1"/>
</dbReference>
<dbReference type="InterPro" id="IPR007197">
    <property type="entry name" value="rSAM"/>
</dbReference>
<protein>
    <submittedName>
        <fullName evidence="5">Radical SAM protein</fullName>
    </submittedName>
</protein>
<dbReference type="InterPro" id="IPR040086">
    <property type="entry name" value="MJ0683-like"/>
</dbReference>
<dbReference type="SFLD" id="SFLDG01084">
    <property type="entry name" value="Uncharacterised_Radical_SAM_Su"/>
    <property type="match status" value="1"/>
</dbReference>
<dbReference type="PANTHER" id="PTHR43432:SF5">
    <property type="entry name" value="ELP3_MIAA_NIFB-LIKE RADICAL SAM CORE DOMAIN-CONTAINING PROTEIN"/>
    <property type="match status" value="1"/>
</dbReference>
<proteinExistence type="predicted"/>
<keyword evidence="3" id="KW-0411">Iron-sulfur</keyword>
<dbReference type="Proteomes" id="UP000736583">
    <property type="component" value="Unassembled WGS sequence"/>
</dbReference>
<evidence type="ECO:0000256" key="2">
    <source>
        <dbReference type="ARBA" id="ARBA00023004"/>
    </source>
</evidence>
<dbReference type="SFLD" id="SFLDS00029">
    <property type="entry name" value="Radical_SAM"/>
    <property type="match status" value="1"/>
</dbReference>
<name>A0ABS6EYP1_9CLOT</name>
<feature type="domain" description="Radical SAM core" evidence="4">
    <location>
        <begin position="18"/>
        <end position="257"/>
    </location>
</feature>
<keyword evidence="6" id="KW-1185">Reference proteome</keyword>
<sequence>MDYIPAKTIISQYSKENSWFGINYNMNIYKGCSHGCIYCDSRSECYGIDNFHRVRVKENAIQLIREELKSKRRTGVVGTGAMSDPYNPFEKELMLTRKALEQINELNFGIAIATKSNLITRDIDILKRIKEHSPVIVKITITTFNDELCKKVEPNVCVSSERFDAIKKLSDNGIFVGVLLMPILPFINDDEENIINIIRKAHESGAKFILAYGMGVTLRQNQRDYFYNQLMNLFPDENLVEKYRTSFGNKYACSSIKSKRLWKIFKDECERLGILYKMQDIVSDYKREYDDKQISWF</sequence>
<dbReference type="CDD" id="cd01335">
    <property type="entry name" value="Radical_SAM"/>
    <property type="match status" value="1"/>
</dbReference>
<gene>
    <name evidence="5" type="ORF">KQI89_05700</name>
</gene>
<evidence type="ECO:0000313" key="5">
    <source>
        <dbReference type="EMBL" id="MBU5591250.1"/>
    </source>
</evidence>
<evidence type="ECO:0000256" key="1">
    <source>
        <dbReference type="ARBA" id="ARBA00022723"/>
    </source>
</evidence>
<dbReference type="PANTHER" id="PTHR43432">
    <property type="entry name" value="SLR0285 PROTEIN"/>
    <property type="match status" value="1"/>
</dbReference>
<accession>A0ABS6EYP1</accession>
<organism evidence="5 6">
    <name type="scientific">Clostridium simiarum</name>
    <dbReference type="NCBI Taxonomy" id="2841506"/>
    <lineage>
        <taxon>Bacteria</taxon>
        <taxon>Bacillati</taxon>
        <taxon>Bacillota</taxon>
        <taxon>Clostridia</taxon>
        <taxon>Eubacteriales</taxon>
        <taxon>Clostridiaceae</taxon>
        <taxon>Clostridium</taxon>
    </lineage>
</organism>
<dbReference type="RefSeq" id="WP_216456260.1">
    <property type="nucleotide sequence ID" value="NZ_JAHLQL010000001.1"/>
</dbReference>
<dbReference type="SMART" id="SM00729">
    <property type="entry name" value="Elp3"/>
    <property type="match status" value="1"/>
</dbReference>
<dbReference type="InterPro" id="IPR006638">
    <property type="entry name" value="Elp3/MiaA/NifB-like_rSAM"/>
</dbReference>
<evidence type="ECO:0000259" key="4">
    <source>
        <dbReference type="PROSITE" id="PS51918"/>
    </source>
</evidence>
<dbReference type="Pfam" id="PF04055">
    <property type="entry name" value="Radical_SAM"/>
    <property type="match status" value="1"/>
</dbReference>
<dbReference type="EMBL" id="JAHLQL010000001">
    <property type="protein sequence ID" value="MBU5591250.1"/>
    <property type="molecule type" value="Genomic_DNA"/>
</dbReference>
<evidence type="ECO:0000256" key="3">
    <source>
        <dbReference type="ARBA" id="ARBA00023014"/>
    </source>
</evidence>
<reference evidence="5 6" key="1">
    <citation type="submission" date="2021-06" db="EMBL/GenBank/DDBJ databases">
        <authorList>
            <person name="Sun Q."/>
            <person name="Li D."/>
        </authorList>
    </citation>
    <scope>NUCLEOTIDE SEQUENCE [LARGE SCALE GENOMIC DNA]</scope>
    <source>
        <strain evidence="5 6">MSJ-4</strain>
    </source>
</reference>
<evidence type="ECO:0000313" key="6">
    <source>
        <dbReference type="Proteomes" id="UP000736583"/>
    </source>
</evidence>
<comment type="caution">
    <text evidence="5">The sequence shown here is derived from an EMBL/GenBank/DDBJ whole genome shotgun (WGS) entry which is preliminary data.</text>
</comment>